<accession>N9DYC6</accession>
<dbReference type="EMBL" id="APQL01000012">
    <property type="protein sequence ID" value="ENW03233.1"/>
    <property type="molecule type" value="Genomic_DNA"/>
</dbReference>
<gene>
    <name evidence="3" type="ORF">F933_03266</name>
</gene>
<dbReference type="PATRIC" id="fig|1217648.3.peg.3179"/>
<dbReference type="AlphaFoldDB" id="N9DYC6"/>
<protein>
    <recommendedName>
        <fullName evidence="2">DUF2147 domain-containing protein</fullName>
    </recommendedName>
</protein>
<dbReference type="HOGENOM" id="CLU_108869_0_1_6"/>
<keyword evidence="1" id="KW-0732">Signal</keyword>
<comment type="caution">
    <text evidence="3">The sequence shown here is derived from an EMBL/GenBank/DDBJ whole genome shotgun (WGS) entry which is preliminary data.</text>
</comment>
<dbReference type="GeneID" id="29857707"/>
<dbReference type="InterPro" id="IPR019223">
    <property type="entry name" value="DUF2147"/>
</dbReference>
<dbReference type="RefSeq" id="WP_005062949.1">
    <property type="nucleotide sequence ID" value="NZ_KB849766.1"/>
</dbReference>
<dbReference type="Pfam" id="PF09917">
    <property type="entry name" value="DUF2147"/>
    <property type="match status" value="1"/>
</dbReference>
<feature type="domain" description="DUF2147" evidence="2">
    <location>
        <begin position="27"/>
        <end position="150"/>
    </location>
</feature>
<dbReference type="eggNOG" id="COG4731">
    <property type="taxonomic scope" value="Bacteria"/>
</dbReference>
<organism evidence="3 4">
    <name type="scientific">Acinetobacter beijerinckii CIP 110307</name>
    <dbReference type="NCBI Taxonomy" id="1217648"/>
    <lineage>
        <taxon>Bacteria</taxon>
        <taxon>Pseudomonadati</taxon>
        <taxon>Pseudomonadota</taxon>
        <taxon>Gammaproteobacteria</taxon>
        <taxon>Moraxellales</taxon>
        <taxon>Moraxellaceae</taxon>
        <taxon>Acinetobacter</taxon>
    </lineage>
</organism>
<name>N9DYC6_9GAMM</name>
<dbReference type="Gene3D" id="2.40.128.520">
    <property type="match status" value="1"/>
</dbReference>
<reference evidence="3 4" key="1">
    <citation type="submission" date="2013-02" db="EMBL/GenBank/DDBJ databases">
        <title>The Genome Sequence of Acinetobacter beijerinckii CIP 110307.</title>
        <authorList>
            <consortium name="The Broad Institute Genome Sequencing Platform"/>
            <consortium name="The Broad Institute Genome Sequencing Center for Infectious Disease"/>
            <person name="Cerqueira G."/>
            <person name="Feldgarden M."/>
            <person name="Courvalin P."/>
            <person name="Perichon B."/>
            <person name="Grillot-Courvalin C."/>
            <person name="Clermont D."/>
            <person name="Rocha E."/>
            <person name="Yoon E.-J."/>
            <person name="Nemec A."/>
            <person name="Walker B."/>
            <person name="Young S.K."/>
            <person name="Zeng Q."/>
            <person name="Gargeya S."/>
            <person name="Fitzgerald M."/>
            <person name="Haas B."/>
            <person name="Abouelleil A."/>
            <person name="Alvarado L."/>
            <person name="Arachchi H.M."/>
            <person name="Berlin A.M."/>
            <person name="Chapman S.B."/>
            <person name="Dewar J."/>
            <person name="Goldberg J."/>
            <person name="Griggs A."/>
            <person name="Gujja S."/>
            <person name="Hansen M."/>
            <person name="Howarth C."/>
            <person name="Imamovic A."/>
            <person name="Larimer J."/>
            <person name="McCowan C."/>
            <person name="Murphy C."/>
            <person name="Neiman D."/>
            <person name="Pearson M."/>
            <person name="Priest M."/>
            <person name="Roberts A."/>
            <person name="Saif S."/>
            <person name="Shea T."/>
            <person name="Sisk P."/>
            <person name="Sykes S."/>
            <person name="Wortman J."/>
            <person name="Nusbaum C."/>
            <person name="Birren B."/>
        </authorList>
    </citation>
    <scope>NUCLEOTIDE SEQUENCE [LARGE SCALE GENOMIC DNA]</scope>
    <source>
        <strain evidence="3 4">CIP 110307</strain>
    </source>
</reference>
<evidence type="ECO:0000256" key="1">
    <source>
        <dbReference type="SAM" id="SignalP"/>
    </source>
</evidence>
<evidence type="ECO:0000313" key="3">
    <source>
        <dbReference type="EMBL" id="ENW03233.1"/>
    </source>
</evidence>
<feature type="chain" id="PRO_5004141345" description="DUF2147 domain-containing protein" evidence="1">
    <location>
        <begin position="23"/>
        <end position="153"/>
    </location>
</feature>
<dbReference type="PANTHER" id="PTHR36919">
    <property type="entry name" value="BLR1215 PROTEIN"/>
    <property type="match status" value="1"/>
</dbReference>
<evidence type="ECO:0000259" key="2">
    <source>
        <dbReference type="Pfam" id="PF09917"/>
    </source>
</evidence>
<keyword evidence="4" id="KW-1185">Reference proteome</keyword>
<evidence type="ECO:0000313" key="4">
    <source>
        <dbReference type="Proteomes" id="UP000017670"/>
    </source>
</evidence>
<feature type="signal peptide" evidence="1">
    <location>
        <begin position="1"/>
        <end position="22"/>
    </location>
</feature>
<dbReference type="PANTHER" id="PTHR36919:SF3">
    <property type="entry name" value="BLL5882 PROTEIN"/>
    <property type="match status" value="1"/>
</dbReference>
<dbReference type="Proteomes" id="UP000017670">
    <property type="component" value="Unassembled WGS sequence"/>
</dbReference>
<sequence length="153" mass="17244">MKFSFFMLVGFLFTLFITNASADDIVGKWKLINDKTGFYEANVVISKNSDSTFEGKIDEIYHLPNTKNSKDKCTACTGKLNNHSIIGFPLLTQFVVNPKKSDEYINGFIVDPENGKRYKGLIRVATNSRKLTITGYIGTSILGRTQTWIRSKD</sequence>
<proteinExistence type="predicted"/>